<sequence length="157" mass="18249">MIRDQGTQGLNRNPNHLIGWGTELKEIWELWGGFKMIDVGSGFYIVKFDLSHDPEKVIRLEYYNESILLALVTVVGTPMKVDMRMVDATQGRFARVCIEIYLNKPMIGRVWFRDHWFHVEYKGLHLICNKCEYYGYIARTCPKAKDDTVVAQDNSTV</sequence>
<protein>
    <recommendedName>
        <fullName evidence="4">DUF4283 domain-containing protein</fullName>
    </recommendedName>
</protein>
<dbReference type="PANTHER" id="PTHR31286">
    <property type="entry name" value="GLYCINE-RICH CELL WALL STRUCTURAL PROTEIN 1.8-LIKE"/>
    <property type="match status" value="1"/>
</dbReference>
<name>A0A0R0JAC4_SOYBN</name>
<dbReference type="InterPro" id="IPR040256">
    <property type="entry name" value="At4g02000-like"/>
</dbReference>
<dbReference type="OMA" id="ICNKCEY"/>
<organism evidence="1">
    <name type="scientific">Glycine max</name>
    <name type="common">Soybean</name>
    <name type="synonym">Glycine hispida</name>
    <dbReference type="NCBI Taxonomy" id="3847"/>
    <lineage>
        <taxon>Eukaryota</taxon>
        <taxon>Viridiplantae</taxon>
        <taxon>Streptophyta</taxon>
        <taxon>Embryophyta</taxon>
        <taxon>Tracheophyta</taxon>
        <taxon>Spermatophyta</taxon>
        <taxon>Magnoliopsida</taxon>
        <taxon>eudicotyledons</taxon>
        <taxon>Gunneridae</taxon>
        <taxon>Pentapetalae</taxon>
        <taxon>rosids</taxon>
        <taxon>fabids</taxon>
        <taxon>Fabales</taxon>
        <taxon>Fabaceae</taxon>
        <taxon>Papilionoideae</taxon>
        <taxon>50 kb inversion clade</taxon>
        <taxon>NPAAA clade</taxon>
        <taxon>indigoferoid/millettioid clade</taxon>
        <taxon>Phaseoleae</taxon>
        <taxon>Glycine</taxon>
        <taxon>Glycine subgen. Soja</taxon>
    </lineage>
</organism>
<gene>
    <name evidence="1" type="ORF">GLYMA_07G207100</name>
</gene>
<accession>A0A0R0JAC4</accession>
<evidence type="ECO:0000313" key="1">
    <source>
        <dbReference type="EMBL" id="KRH50194.1"/>
    </source>
</evidence>
<evidence type="ECO:0000313" key="2">
    <source>
        <dbReference type="EnsemblPlants" id="KRH50194"/>
    </source>
</evidence>
<dbReference type="EnsemblPlants" id="KRH50194">
    <property type="protein sequence ID" value="KRH50194"/>
    <property type="gene ID" value="GLYMA_07G207100"/>
</dbReference>
<reference evidence="2" key="2">
    <citation type="submission" date="2018-02" db="UniProtKB">
        <authorList>
            <consortium name="EnsemblPlants"/>
        </authorList>
    </citation>
    <scope>IDENTIFICATION</scope>
    <source>
        <strain evidence="2">Williams 82</strain>
    </source>
</reference>
<dbReference type="Gramene" id="KRH50194">
    <property type="protein sequence ID" value="KRH50194"/>
    <property type="gene ID" value="GLYMA_07G207100"/>
</dbReference>
<evidence type="ECO:0008006" key="4">
    <source>
        <dbReference type="Google" id="ProtNLM"/>
    </source>
</evidence>
<reference evidence="1" key="3">
    <citation type="submission" date="2018-07" db="EMBL/GenBank/DDBJ databases">
        <title>WGS assembly of Glycine max.</title>
        <authorList>
            <person name="Schmutz J."/>
            <person name="Cannon S."/>
            <person name="Schlueter J."/>
            <person name="Ma J."/>
            <person name="Mitros T."/>
            <person name="Nelson W."/>
            <person name="Hyten D."/>
            <person name="Song Q."/>
            <person name="Thelen J."/>
            <person name="Cheng J."/>
            <person name="Xu D."/>
            <person name="Hellsten U."/>
            <person name="May G."/>
            <person name="Yu Y."/>
            <person name="Sakurai T."/>
            <person name="Umezawa T."/>
            <person name="Bhattacharyya M."/>
            <person name="Sandhu D."/>
            <person name="Valliyodan B."/>
            <person name="Lindquist E."/>
            <person name="Peto M."/>
            <person name="Grant D."/>
            <person name="Shu S."/>
            <person name="Goodstein D."/>
            <person name="Barry K."/>
            <person name="Futrell-Griggs M."/>
            <person name="Abernathy B."/>
            <person name="Du J."/>
            <person name="Tian Z."/>
            <person name="Zhu L."/>
            <person name="Gill N."/>
            <person name="Joshi T."/>
            <person name="Libault M."/>
            <person name="Sethuraman A."/>
            <person name="Zhang X."/>
            <person name="Shinozaki K."/>
            <person name="Nguyen H."/>
            <person name="Wing R."/>
            <person name="Cregan P."/>
            <person name="Specht J."/>
            <person name="Grimwood J."/>
            <person name="Rokhsar D."/>
            <person name="Stacey G."/>
            <person name="Shoemaker R."/>
            <person name="Jackson S."/>
        </authorList>
    </citation>
    <scope>NUCLEOTIDE SEQUENCE</scope>
    <source>
        <tissue evidence="1">Callus</tissue>
    </source>
</reference>
<keyword evidence="3" id="KW-1185">Reference proteome</keyword>
<dbReference type="AlphaFoldDB" id="A0A0R0JAC4"/>
<dbReference type="EMBL" id="CM000840">
    <property type="protein sequence ID" value="KRH50194.1"/>
    <property type="molecule type" value="Genomic_DNA"/>
</dbReference>
<evidence type="ECO:0000313" key="3">
    <source>
        <dbReference type="Proteomes" id="UP000008827"/>
    </source>
</evidence>
<proteinExistence type="predicted"/>
<dbReference type="InParanoid" id="A0A0R0JAC4"/>
<dbReference type="STRING" id="3847.A0A0R0JAC4"/>
<reference evidence="1 2" key="1">
    <citation type="journal article" date="2010" name="Nature">
        <title>Genome sequence of the palaeopolyploid soybean.</title>
        <authorList>
            <person name="Schmutz J."/>
            <person name="Cannon S.B."/>
            <person name="Schlueter J."/>
            <person name="Ma J."/>
            <person name="Mitros T."/>
            <person name="Nelson W."/>
            <person name="Hyten D.L."/>
            <person name="Song Q."/>
            <person name="Thelen J.J."/>
            <person name="Cheng J."/>
            <person name="Xu D."/>
            <person name="Hellsten U."/>
            <person name="May G.D."/>
            <person name="Yu Y."/>
            <person name="Sakurai T."/>
            <person name="Umezawa T."/>
            <person name="Bhattacharyya M.K."/>
            <person name="Sandhu D."/>
            <person name="Valliyodan B."/>
            <person name="Lindquist E."/>
            <person name="Peto M."/>
            <person name="Grant D."/>
            <person name="Shu S."/>
            <person name="Goodstein D."/>
            <person name="Barry K."/>
            <person name="Futrell-Griggs M."/>
            <person name="Abernathy B."/>
            <person name="Du J."/>
            <person name="Tian Z."/>
            <person name="Zhu L."/>
            <person name="Gill N."/>
            <person name="Joshi T."/>
            <person name="Libault M."/>
            <person name="Sethuraman A."/>
            <person name="Zhang X.-C."/>
            <person name="Shinozaki K."/>
            <person name="Nguyen H.T."/>
            <person name="Wing R.A."/>
            <person name="Cregan P."/>
            <person name="Specht J."/>
            <person name="Grimwood J."/>
            <person name="Rokhsar D."/>
            <person name="Stacey G."/>
            <person name="Shoemaker R.C."/>
            <person name="Jackson S.A."/>
        </authorList>
    </citation>
    <scope>NUCLEOTIDE SEQUENCE</scope>
    <source>
        <strain evidence="2">cv. Williams 82</strain>
        <tissue evidence="1">Callus</tissue>
    </source>
</reference>
<dbReference type="PANTHER" id="PTHR31286:SF171">
    <property type="entry name" value="CCHC-TYPE DOMAIN-CONTAINING PROTEIN"/>
    <property type="match status" value="1"/>
</dbReference>
<dbReference type="Proteomes" id="UP000008827">
    <property type="component" value="Chromosome 7"/>
</dbReference>